<accession>A0A2H0LM80</accession>
<feature type="transmembrane region" description="Helical" evidence="1">
    <location>
        <begin position="130"/>
        <end position="153"/>
    </location>
</feature>
<dbReference type="AlphaFoldDB" id="A0A2H0LM80"/>
<proteinExistence type="predicted"/>
<sequence>MKSNQLERIALSALAFVILYGSAYDKIWASLSVFLVLLLTHLFLTFLKRFLAPGFHLLAALIVGLTLLETLRRIFLPLADIQLSFCIISIVILLQTSSKAVERLEAGLLFLVFVFLAAALQTQTRLAFSLFYPAYFFVMAVAFLGVQSILHLARRHR</sequence>
<feature type="transmembrane region" description="Helical" evidence="1">
    <location>
        <begin position="106"/>
        <end position="124"/>
    </location>
</feature>
<keyword evidence="1" id="KW-0472">Membrane</keyword>
<keyword evidence="1" id="KW-0812">Transmembrane</keyword>
<evidence type="ECO:0000313" key="3">
    <source>
        <dbReference type="Proteomes" id="UP000230859"/>
    </source>
</evidence>
<reference evidence="2 3" key="1">
    <citation type="submission" date="2017-09" db="EMBL/GenBank/DDBJ databases">
        <title>Depth-based differentiation of microbial function through sediment-hosted aquifers and enrichment of novel symbionts in the deep terrestrial subsurface.</title>
        <authorList>
            <person name="Probst A.J."/>
            <person name="Ladd B."/>
            <person name="Jarett J.K."/>
            <person name="Geller-Mcgrath D.E."/>
            <person name="Sieber C.M."/>
            <person name="Emerson J.B."/>
            <person name="Anantharaman K."/>
            <person name="Thomas B.C."/>
            <person name="Malmstrom R."/>
            <person name="Stieglmeier M."/>
            <person name="Klingl A."/>
            <person name="Woyke T."/>
            <person name="Ryan C.M."/>
            <person name="Banfield J.F."/>
        </authorList>
    </citation>
    <scope>NUCLEOTIDE SEQUENCE [LARGE SCALE GENOMIC DNA]</scope>
    <source>
        <strain evidence="2">CG11_big_fil_rev_8_21_14_0_20_45_26</strain>
    </source>
</reference>
<feature type="transmembrane region" description="Helical" evidence="1">
    <location>
        <begin position="74"/>
        <end position="94"/>
    </location>
</feature>
<comment type="caution">
    <text evidence="2">The sequence shown here is derived from an EMBL/GenBank/DDBJ whole genome shotgun (WGS) entry which is preliminary data.</text>
</comment>
<gene>
    <name evidence="2" type="ORF">COV74_08600</name>
</gene>
<evidence type="ECO:0000313" key="2">
    <source>
        <dbReference type="EMBL" id="PIQ85540.1"/>
    </source>
</evidence>
<protein>
    <submittedName>
        <fullName evidence="2">Uncharacterized protein</fullName>
    </submittedName>
</protein>
<organism evidence="2 3">
    <name type="scientific">Candidatus Abzuiibacterium crystallinum</name>
    <dbReference type="NCBI Taxonomy" id="1974748"/>
    <lineage>
        <taxon>Bacteria</taxon>
        <taxon>Pseudomonadati</taxon>
        <taxon>Candidatus Omnitrophota</taxon>
        <taxon>Candidatus Abzuiibacterium</taxon>
    </lineage>
</organism>
<feature type="transmembrane region" description="Helical" evidence="1">
    <location>
        <begin position="51"/>
        <end position="68"/>
    </location>
</feature>
<dbReference type="Proteomes" id="UP000230859">
    <property type="component" value="Unassembled WGS sequence"/>
</dbReference>
<evidence type="ECO:0000256" key="1">
    <source>
        <dbReference type="SAM" id="Phobius"/>
    </source>
</evidence>
<name>A0A2H0LM80_9BACT</name>
<keyword evidence="1" id="KW-1133">Transmembrane helix</keyword>
<dbReference type="EMBL" id="PCVY01000065">
    <property type="protein sequence ID" value="PIQ85540.1"/>
    <property type="molecule type" value="Genomic_DNA"/>
</dbReference>